<dbReference type="GO" id="GO:0016757">
    <property type="term" value="F:glycosyltransferase activity"/>
    <property type="evidence" value="ECO:0007669"/>
    <property type="project" value="UniProtKB-KW"/>
</dbReference>
<dbReference type="Pfam" id="PF13579">
    <property type="entry name" value="Glyco_trans_4_4"/>
    <property type="match status" value="1"/>
</dbReference>
<sequence length="379" mass="41820">MSEQISPSVTIIGSRGYPSYYGGFETLVRKLAPYLAEHGWRVTVYGREQLAGDRRDEAHPGVKTTVTWGMDSKSLSTLTYGLSASVDAARRKPDVALVLNVANGFYLPMLKLRGVPTLVNVDGIEWERDKWGRAARALFRAGARCTAAAADALILDSAAIAQQWSRDFGRSGYFIPYGGEQLDDVTPPLGLARRGYVLMVARLVPENSVGAFLEAAREISRRWPVVVVGSSGYGGAFEQELTDLTSEQQDIRWLGHVSDDNLLFALWNNAGAYFHGHSVGGTNPALVQAMHCGAPTVARETVYNREVLDECGLYVEPVAAGITSRIFQLMDNSEQQEKLARLARDRAARTYGWNSVMESYRLALDDVQANCRRVRWSHV</sequence>
<keyword evidence="5" id="KW-1185">Reference proteome</keyword>
<dbReference type="Proteomes" id="UP000315677">
    <property type="component" value="Unassembled WGS sequence"/>
</dbReference>
<name>A0A543DZT3_9PSEU</name>
<dbReference type="EMBL" id="VFPA01000001">
    <property type="protein sequence ID" value="TQM14794.1"/>
    <property type="molecule type" value="Genomic_DNA"/>
</dbReference>
<evidence type="ECO:0000256" key="2">
    <source>
        <dbReference type="ARBA" id="ARBA00022679"/>
    </source>
</evidence>
<dbReference type="Pfam" id="PF13692">
    <property type="entry name" value="Glyco_trans_1_4"/>
    <property type="match status" value="1"/>
</dbReference>
<organism evidence="4 5">
    <name type="scientific">Pseudonocardia kunmingensis</name>
    <dbReference type="NCBI Taxonomy" id="630975"/>
    <lineage>
        <taxon>Bacteria</taxon>
        <taxon>Bacillati</taxon>
        <taxon>Actinomycetota</taxon>
        <taxon>Actinomycetes</taxon>
        <taxon>Pseudonocardiales</taxon>
        <taxon>Pseudonocardiaceae</taxon>
        <taxon>Pseudonocardia</taxon>
    </lineage>
</organism>
<evidence type="ECO:0000313" key="5">
    <source>
        <dbReference type="Proteomes" id="UP000315677"/>
    </source>
</evidence>
<evidence type="ECO:0000256" key="1">
    <source>
        <dbReference type="ARBA" id="ARBA00022676"/>
    </source>
</evidence>
<dbReference type="SUPFAM" id="SSF53756">
    <property type="entry name" value="UDP-Glycosyltransferase/glycogen phosphorylase"/>
    <property type="match status" value="1"/>
</dbReference>
<feature type="domain" description="Glycosyltransferase subfamily 4-like N-terminal" evidence="3">
    <location>
        <begin position="22"/>
        <end position="169"/>
    </location>
</feature>
<protein>
    <submittedName>
        <fullName evidence="4">Glycosyltransferase involved in cell wall biosynthesis</fullName>
    </submittedName>
</protein>
<accession>A0A543DZT3</accession>
<evidence type="ECO:0000313" key="4">
    <source>
        <dbReference type="EMBL" id="TQM14794.1"/>
    </source>
</evidence>
<dbReference type="Gene3D" id="3.40.50.2000">
    <property type="entry name" value="Glycogen Phosphorylase B"/>
    <property type="match status" value="2"/>
</dbReference>
<evidence type="ECO:0000259" key="3">
    <source>
        <dbReference type="Pfam" id="PF13579"/>
    </source>
</evidence>
<comment type="caution">
    <text evidence="4">The sequence shown here is derived from an EMBL/GenBank/DDBJ whole genome shotgun (WGS) entry which is preliminary data.</text>
</comment>
<dbReference type="AlphaFoldDB" id="A0A543DZT3"/>
<dbReference type="PANTHER" id="PTHR46401">
    <property type="entry name" value="GLYCOSYLTRANSFERASE WBBK-RELATED"/>
    <property type="match status" value="1"/>
</dbReference>
<keyword evidence="1" id="KW-0328">Glycosyltransferase</keyword>
<gene>
    <name evidence="4" type="ORF">FB558_1570</name>
</gene>
<keyword evidence="2 4" id="KW-0808">Transferase</keyword>
<dbReference type="InterPro" id="IPR028098">
    <property type="entry name" value="Glyco_trans_4-like_N"/>
</dbReference>
<proteinExistence type="predicted"/>
<dbReference type="PANTHER" id="PTHR46401:SF2">
    <property type="entry name" value="GLYCOSYLTRANSFERASE WBBK-RELATED"/>
    <property type="match status" value="1"/>
</dbReference>
<reference evidence="4 5" key="1">
    <citation type="submission" date="2019-06" db="EMBL/GenBank/DDBJ databases">
        <title>Sequencing the genomes of 1000 actinobacteria strains.</title>
        <authorList>
            <person name="Klenk H.-P."/>
        </authorList>
    </citation>
    <scope>NUCLEOTIDE SEQUENCE [LARGE SCALE GENOMIC DNA]</scope>
    <source>
        <strain evidence="4 5">DSM 45301</strain>
    </source>
</reference>
<dbReference type="GO" id="GO:0009103">
    <property type="term" value="P:lipopolysaccharide biosynthetic process"/>
    <property type="evidence" value="ECO:0007669"/>
    <property type="project" value="TreeGrafter"/>
</dbReference>
<dbReference type="RefSeq" id="WP_211366184.1">
    <property type="nucleotide sequence ID" value="NZ_VFPA01000001.1"/>
</dbReference>